<dbReference type="Pfam" id="PF17973">
    <property type="entry name" value="bMG10"/>
    <property type="match status" value="1"/>
</dbReference>
<gene>
    <name evidence="2" type="ORF">W7K_00635</name>
</gene>
<dbReference type="EMBL" id="AJLO02000001">
    <property type="protein sequence ID" value="KOF01307.1"/>
    <property type="molecule type" value="Genomic_DNA"/>
</dbReference>
<evidence type="ECO:0000313" key="3">
    <source>
        <dbReference type="Proteomes" id="UP000036890"/>
    </source>
</evidence>
<dbReference type="PANTHER" id="PTHR40094:SF1">
    <property type="entry name" value="UBIQUITIN DOMAIN-CONTAINING PROTEIN"/>
    <property type="match status" value="1"/>
</dbReference>
<dbReference type="AlphaFoldDB" id="A0A0L8AGD4"/>
<dbReference type="InterPro" id="IPR041246">
    <property type="entry name" value="Bact_MG10"/>
</dbReference>
<name>A0A0L8AGD4_9GAMM</name>
<dbReference type="GO" id="GO:0004866">
    <property type="term" value="F:endopeptidase inhibitor activity"/>
    <property type="evidence" value="ECO:0007669"/>
    <property type="project" value="TreeGrafter"/>
</dbReference>
<dbReference type="InterPro" id="IPR051802">
    <property type="entry name" value="YfhM-like"/>
</dbReference>
<dbReference type="PANTHER" id="PTHR40094">
    <property type="entry name" value="ALPHA-2-MACROGLOBULIN HOMOLOG"/>
    <property type="match status" value="1"/>
</dbReference>
<evidence type="ECO:0000313" key="2">
    <source>
        <dbReference type="EMBL" id="KOF01307.1"/>
    </source>
</evidence>
<comment type="caution">
    <text evidence="2">The sequence shown here is derived from an EMBL/GenBank/DDBJ whole genome shotgun (WGS) entry which is preliminary data.</text>
</comment>
<sequence>MLVRAAVPLTSPVFAGYRATRTVQVVQARKAGQLTRGDVLRVTITVDASAERNWVVVDDPIPAGATIIGDLANQSQMLGEGGDSDGVQPSYIERGNDSWRGFFAWVPRGRFTVSYALRLNGAGRFSLPPTRVEAMYSPSVRAQVPNQPVVVGQR</sequence>
<organism evidence="2 3">
    <name type="scientific">Stenotrophomonas geniculata N1</name>
    <dbReference type="NCBI Taxonomy" id="1167641"/>
    <lineage>
        <taxon>Bacteria</taxon>
        <taxon>Pseudomonadati</taxon>
        <taxon>Pseudomonadota</taxon>
        <taxon>Gammaproteobacteria</taxon>
        <taxon>Lysobacterales</taxon>
        <taxon>Lysobacteraceae</taxon>
        <taxon>Stenotrophomonas</taxon>
    </lineage>
</organism>
<feature type="domain" description="Bacterial alpha-2-macroglobulin MG10" evidence="1">
    <location>
        <begin position="16"/>
        <end position="138"/>
    </location>
</feature>
<accession>A0A0L8AGD4</accession>
<reference evidence="2 3" key="1">
    <citation type="journal article" date="2012" name="J. Bacteriol.">
        <title>Genome sequence of a novel nicotine-degrading strain, Pseudomonas geniculata N1.</title>
        <authorList>
            <person name="Tang H."/>
            <person name="Yu H."/>
            <person name="Tai C."/>
            <person name="Huang K."/>
            <person name="Liu Y."/>
            <person name="Wang L."/>
            <person name="Yao Y."/>
            <person name="Wu G."/>
            <person name="Xu P."/>
        </authorList>
    </citation>
    <scope>NUCLEOTIDE SEQUENCE [LARGE SCALE GENOMIC DNA]</scope>
    <source>
        <strain evidence="2 3">N1</strain>
    </source>
</reference>
<evidence type="ECO:0000259" key="1">
    <source>
        <dbReference type="Pfam" id="PF17973"/>
    </source>
</evidence>
<proteinExistence type="predicted"/>
<protein>
    <recommendedName>
        <fullName evidence="1">Bacterial alpha-2-macroglobulin MG10 domain-containing protein</fullName>
    </recommendedName>
</protein>
<dbReference type="Proteomes" id="UP000036890">
    <property type="component" value="Unassembled WGS sequence"/>
</dbReference>